<feature type="domain" description="DUF1266" evidence="2">
    <location>
        <begin position="212"/>
        <end position="426"/>
    </location>
</feature>
<keyword evidence="4" id="KW-1185">Reference proteome</keyword>
<dbReference type="Pfam" id="PF06889">
    <property type="entry name" value="DUF1266"/>
    <property type="match status" value="1"/>
</dbReference>
<dbReference type="Proteomes" id="UP001501447">
    <property type="component" value="Unassembled WGS sequence"/>
</dbReference>
<evidence type="ECO:0000256" key="1">
    <source>
        <dbReference type="SAM" id="MobiDB-lite"/>
    </source>
</evidence>
<feature type="compositionally biased region" description="Low complexity" evidence="1">
    <location>
        <begin position="10"/>
        <end position="20"/>
    </location>
</feature>
<evidence type="ECO:0000313" key="4">
    <source>
        <dbReference type="Proteomes" id="UP001501447"/>
    </source>
</evidence>
<reference evidence="3 4" key="1">
    <citation type="journal article" date="2019" name="Int. J. Syst. Evol. Microbiol.">
        <title>The Global Catalogue of Microorganisms (GCM) 10K type strain sequencing project: providing services to taxonomists for standard genome sequencing and annotation.</title>
        <authorList>
            <consortium name="The Broad Institute Genomics Platform"/>
            <consortium name="The Broad Institute Genome Sequencing Center for Infectious Disease"/>
            <person name="Wu L."/>
            <person name="Ma J."/>
        </authorList>
    </citation>
    <scope>NUCLEOTIDE SEQUENCE [LARGE SCALE GENOMIC DNA]</scope>
    <source>
        <strain evidence="3 4">JCM 16373</strain>
    </source>
</reference>
<comment type="caution">
    <text evidence="3">The sequence shown here is derived from an EMBL/GenBank/DDBJ whole genome shotgun (WGS) entry which is preliminary data.</text>
</comment>
<proteinExistence type="predicted"/>
<evidence type="ECO:0000313" key="3">
    <source>
        <dbReference type="EMBL" id="GAA2616448.1"/>
    </source>
</evidence>
<protein>
    <recommendedName>
        <fullName evidence="2">DUF1266 domain-containing protein</fullName>
    </recommendedName>
</protein>
<sequence length="429" mass="47708">MGQGTGEATGAGPAADPTGSAAGGGEAWQAPSEVEQRLYEAKSRMDWGAYLDVLAGEYLYHAASRPWLEANPGKARLTAVWRPEIQALCAAVYTTAMLPAPVEDPVFFSEDLAWYARQWQPSDPPWLAVNPGSPCEAYFPAGRAYCDLWRQHADRAPAVNADLTLRTLWRGGPRTGTVAHGLACGALLRVRNGMYWNAMACHNLGYRDAKHSLERWWSITTHEQWRETQEELLRNEMSSSVWDFAFRVRRSLHHDFGGPVPAEHWREAAERVLRRQAATTITLSPDGVTRSEGTGDAELEHQVAGVKRLIGRVTRYEARFRADGLLAEGGCVTSIAAWDYGRAPNVARMALGARLCSLEEAETAVVRAGRVSAVEYKTWEEFSAAHILGRCLHFDDEEFGSWYQDALEAHRILTTDTSSPWRTIPFRHA</sequence>
<dbReference type="RefSeq" id="WP_344566571.1">
    <property type="nucleotide sequence ID" value="NZ_BAAARJ010000009.1"/>
</dbReference>
<name>A0ABN3Q7P0_9ACTN</name>
<dbReference type="EMBL" id="BAAARJ010000009">
    <property type="protein sequence ID" value="GAA2616448.1"/>
    <property type="molecule type" value="Genomic_DNA"/>
</dbReference>
<dbReference type="InterPro" id="IPR009677">
    <property type="entry name" value="DUF1266"/>
</dbReference>
<feature type="region of interest" description="Disordered" evidence="1">
    <location>
        <begin position="1"/>
        <end position="29"/>
    </location>
</feature>
<organism evidence="3 4">
    <name type="scientific">Streptomyces axinellae</name>
    <dbReference type="NCBI Taxonomy" id="552788"/>
    <lineage>
        <taxon>Bacteria</taxon>
        <taxon>Bacillati</taxon>
        <taxon>Actinomycetota</taxon>
        <taxon>Actinomycetes</taxon>
        <taxon>Kitasatosporales</taxon>
        <taxon>Streptomycetaceae</taxon>
        <taxon>Streptomyces</taxon>
    </lineage>
</organism>
<gene>
    <name evidence="3" type="ORF">GCM10009863_32730</name>
</gene>
<evidence type="ECO:0000259" key="2">
    <source>
        <dbReference type="Pfam" id="PF06889"/>
    </source>
</evidence>
<accession>A0ABN3Q7P0</accession>